<dbReference type="AlphaFoldDB" id="A0A5C3PE70"/>
<name>A0A5C3PE70_9APHY</name>
<organism evidence="2 3">
    <name type="scientific">Polyporus arcularius HHB13444</name>
    <dbReference type="NCBI Taxonomy" id="1314778"/>
    <lineage>
        <taxon>Eukaryota</taxon>
        <taxon>Fungi</taxon>
        <taxon>Dikarya</taxon>
        <taxon>Basidiomycota</taxon>
        <taxon>Agaricomycotina</taxon>
        <taxon>Agaricomycetes</taxon>
        <taxon>Polyporales</taxon>
        <taxon>Polyporaceae</taxon>
        <taxon>Polyporus</taxon>
    </lineage>
</organism>
<protein>
    <submittedName>
        <fullName evidence="2">Uncharacterized protein</fullName>
    </submittedName>
</protein>
<feature type="compositionally biased region" description="Polar residues" evidence="1">
    <location>
        <begin position="99"/>
        <end position="115"/>
    </location>
</feature>
<keyword evidence="3" id="KW-1185">Reference proteome</keyword>
<reference evidence="2 3" key="1">
    <citation type="journal article" date="2019" name="Nat. Ecol. Evol.">
        <title>Megaphylogeny resolves global patterns of mushroom evolution.</title>
        <authorList>
            <person name="Varga T."/>
            <person name="Krizsan K."/>
            <person name="Foldi C."/>
            <person name="Dima B."/>
            <person name="Sanchez-Garcia M."/>
            <person name="Sanchez-Ramirez S."/>
            <person name="Szollosi G.J."/>
            <person name="Szarkandi J.G."/>
            <person name="Papp V."/>
            <person name="Albert L."/>
            <person name="Andreopoulos W."/>
            <person name="Angelini C."/>
            <person name="Antonin V."/>
            <person name="Barry K.W."/>
            <person name="Bougher N.L."/>
            <person name="Buchanan P."/>
            <person name="Buyck B."/>
            <person name="Bense V."/>
            <person name="Catcheside P."/>
            <person name="Chovatia M."/>
            <person name="Cooper J."/>
            <person name="Damon W."/>
            <person name="Desjardin D."/>
            <person name="Finy P."/>
            <person name="Geml J."/>
            <person name="Haridas S."/>
            <person name="Hughes K."/>
            <person name="Justo A."/>
            <person name="Karasinski D."/>
            <person name="Kautmanova I."/>
            <person name="Kiss B."/>
            <person name="Kocsube S."/>
            <person name="Kotiranta H."/>
            <person name="LaButti K.M."/>
            <person name="Lechner B.E."/>
            <person name="Liimatainen K."/>
            <person name="Lipzen A."/>
            <person name="Lukacs Z."/>
            <person name="Mihaltcheva S."/>
            <person name="Morgado L.N."/>
            <person name="Niskanen T."/>
            <person name="Noordeloos M.E."/>
            <person name="Ohm R.A."/>
            <person name="Ortiz-Santana B."/>
            <person name="Ovrebo C."/>
            <person name="Racz N."/>
            <person name="Riley R."/>
            <person name="Savchenko A."/>
            <person name="Shiryaev A."/>
            <person name="Soop K."/>
            <person name="Spirin V."/>
            <person name="Szebenyi C."/>
            <person name="Tomsovsky M."/>
            <person name="Tulloss R.E."/>
            <person name="Uehling J."/>
            <person name="Grigoriev I.V."/>
            <person name="Vagvolgyi C."/>
            <person name="Papp T."/>
            <person name="Martin F.M."/>
            <person name="Miettinen O."/>
            <person name="Hibbett D.S."/>
            <person name="Nagy L.G."/>
        </authorList>
    </citation>
    <scope>NUCLEOTIDE SEQUENCE [LARGE SCALE GENOMIC DNA]</scope>
    <source>
        <strain evidence="2 3">HHB13444</strain>
    </source>
</reference>
<evidence type="ECO:0000313" key="3">
    <source>
        <dbReference type="Proteomes" id="UP000308197"/>
    </source>
</evidence>
<accession>A0A5C3PE70</accession>
<evidence type="ECO:0000313" key="2">
    <source>
        <dbReference type="EMBL" id="TFK88034.1"/>
    </source>
</evidence>
<sequence length="172" mass="19025">MIPLVDAWLDVGQYLSEDEIPNPLELREEVVKIHSIIKQGLVRLATLQKTASQIKEEHPVISTDSDLTVEPEDYWPEGHPSSMTELDALFKYIQRSNVPTASGHSESTSSVRTPQPGSPELRVRHHAVSKVVSSEIDDRQKTVRCDSAALTGVSKSCGGVVVTFTDRKSHRV</sequence>
<dbReference type="InParanoid" id="A0A5C3PE70"/>
<feature type="region of interest" description="Disordered" evidence="1">
    <location>
        <begin position="99"/>
        <end position="124"/>
    </location>
</feature>
<dbReference type="EMBL" id="ML211128">
    <property type="protein sequence ID" value="TFK88034.1"/>
    <property type="molecule type" value="Genomic_DNA"/>
</dbReference>
<gene>
    <name evidence="2" type="ORF">K466DRAFT_598973</name>
</gene>
<evidence type="ECO:0000256" key="1">
    <source>
        <dbReference type="SAM" id="MobiDB-lite"/>
    </source>
</evidence>
<proteinExistence type="predicted"/>
<dbReference type="Proteomes" id="UP000308197">
    <property type="component" value="Unassembled WGS sequence"/>
</dbReference>